<reference evidence="1" key="1">
    <citation type="submission" date="2023-07" db="EMBL/GenBank/DDBJ databases">
        <title>Black Yeasts Isolated from many extreme environments.</title>
        <authorList>
            <person name="Coleine C."/>
            <person name="Stajich J.E."/>
            <person name="Selbmann L."/>
        </authorList>
    </citation>
    <scope>NUCLEOTIDE SEQUENCE</scope>
    <source>
        <strain evidence="1">CCFEE 5714</strain>
    </source>
</reference>
<comment type="caution">
    <text evidence="1">The sequence shown here is derived from an EMBL/GenBank/DDBJ whole genome shotgun (WGS) entry which is preliminary data.</text>
</comment>
<protein>
    <submittedName>
        <fullName evidence="1">Uncharacterized protein</fullName>
    </submittedName>
</protein>
<dbReference type="Proteomes" id="UP001281147">
    <property type="component" value="Unassembled WGS sequence"/>
</dbReference>
<evidence type="ECO:0000313" key="2">
    <source>
        <dbReference type="Proteomes" id="UP001281147"/>
    </source>
</evidence>
<keyword evidence="2" id="KW-1185">Reference proteome</keyword>
<proteinExistence type="predicted"/>
<sequence length="334" mass="37405">MDINMLLNPVDDPVEEEYTQTPKSTPTVLGVLEVPTPRRQHVDDHSANPKRNADAAPDHDDRHSDSIVGDVTLTDDEILRGSLAQLHGARLIQVAKTRRNKEIMNIVNSYYAEPVLNTQSIHSRLYRAVAHVAQQQGRWRDDVKRELDAARATNGVFIRQLAEGSERSLSIECDELLKGDQSLLIHERLLKVATMNTRTEIVEKVNSIQGGLAGRVISEAVVTKRLTRVYRSVAHRNGILPERVKKELARARERKGVAKRQTMQISASLRAFQAAKRAQAGKKTDSGQNAQARLERRTSDDTTEKTDFFETSKSAPTSSNSLCRFSFSFVVCQD</sequence>
<organism evidence="1 2">
    <name type="scientific">Vermiconidia calcicola</name>
    <dbReference type="NCBI Taxonomy" id="1690605"/>
    <lineage>
        <taxon>Eukaryota</taxon>
        <taxon>Fungi</taxon>
        <taxon>Dikarya</taxon>
        <taxon>Ascomycota</taxon>
        <taxon>Pezizomycotina</taxon>
        <taxon>Dothideomycetes</taxon>
        <taxon>Dothideomycetidae</taxon>
        <taxon>Mycosphaerellales</taxon>
        <taxon>Extremaceae</taxon>
        <taxon>Vermiconidia</taxon>
    </lineage>
</organism>
<name>A0ACC3MAA4_9PEZI</name>
<evidence type="ECO:0000313" key="1">
    <source>
        <dbReference type="EMBL" id="KAK3681897.1"/>
    </source>
</evidence>
<accession>A0ACC3MAA4</accession>
<gene>
    <name evidence="1" type="ORF">LTR37_020790</name>
</gene>
<dbReference type="EMBL" id="JAUTXU010000390">
    <property type="protein sequence ID" value="KAK3681897.1"/>
    <property type="molecule type" value="Genomic_DNA"/>
</dbReference>